<dbReference type="InterPro" id="IPR013534">
    <property type="entry name" value="Starch_synth_cat_dom"/>
</dbReference>
<evidence type="ECO:0000256" key="2">
    <source>
        <dbReference type="ARBA" id="ARBA00022679"/>
    </source>
</evidence>
<keyword evidence="6" id="KW-0812">Transmembrane</keyword>
<keyword evidence="9" id="KW-1185">Reference proteome</keyword>
<evidence type="ECO:0000256" key="1">
    <source>
        <dbReference type="ARBA" id="ARBA00022676"/>
    </source>
</evidence>
<keyword evidence="1" id="KW-0328">Glycosyltransferase</keyword>
<dbReference type="Pfam" id="PF12796">
    <property type="entry name" value="Ank_2"/>
    <property type="match status" value="1"/>
</dbReference>
<proteinExistence type="predicted"/>
<dbReference type="EMBL" id="CAXAMN010021662">
    <property type="protein sequence ID" value="CAK9062013.1"/>
    <property type="molecule type" value="Genomic_DNA"/>
</dbReference>
<dbReference type="InterPro" id="IPR036770">
    <property type="entry name" value="Ankyrin_rpt-contain_sf"/>
</dbReference>
<protein>
    <recommendedName>
        <fullName evidence="7">Starch synthase catalytic domain-containing protein</fullName>
    </recommendedName>
</protein>
<keyword evidence="4" id="KW-0175">Coiled coil</keyword>
<feature type="transmembrane region" description="Helical" evidence="6">
    <location>
        <begin position="1588"/>
        <end position="1607"/>
    </location>
</feature>
<feature type="transmembrane region" description="Helical" evidence="6">
    <location>
        <begin position="1634"/>
        <end position="1655"/>
    </location>
</feature>
<dbReference type="PANTHER" id="PTHR47182:SF2">
    <property type="entry name" value="CELL WALL ALPHA-1,3-GLUCAN SYNTHASE AGS1"/>
    <property type="match status" value="1"/>
</dbReference>
<feature type="transmembrane region" description="Helical" evidence="6">
    <location>
        <begin position="1490"/>
        <end position="1511"/>
    </location>
</feature>
<dbReference type="PROSITE" id="PS50088">
    <property type="entry name" value="ANK_REPEAT"/>
    <property type="match status" value="2"/>
</dbReference>
<dbReference type="Gene3D" id="1.25.40.20">
    <property type="entry name" value="Ankyrin repeat-containing domain"/>
    <property type="match status" value="1"/>
</dbReference>
<reference evidence="8 9" key="1">
    <citation type="submission" date="2024-02" db="EMBL/GenBank/DDBJ databases">
        <authorList>
            <person name="Chen Y."/>
            <person name="Shah S."/>
            <person name="Dougan E. K."/>
            <person name="Thang M."/>
            <person name="Chan C."/>
        </authorList>
    </citation>
    <scope>NUCLEOTIDE SEQUENCE [LARGE SCALE GENOMIC DNA]</scope>
</reference>
<keyword evidence="6" id="KW-1133">Transmembrane helix</keyword>
<dbReference type="Proteomes" id="UP001642484">
    <property type="component" value="Unassembled WGS sequence"/>
</dbReference>
<dbReference type="SUPFAM" id="SSF53756">
    <property type="entry name" value="UDP-Glycosyltransferase/glycogen phosphorylase"/>
    <property type="match status" value="1"/>
</dbReference>
<sequence>MASGFRSSFIVDHHEGIVARPELHERPGLICDRGQKLCHNAAGARWLRIRDVTGNWTQWRPYEAQSEWRAVSGVGVLVQYHAEGSSSYIAGDCLIRTLLRCHSSWHHRMHLRGEFNSWGDEPDWPMRLVDHFTWGANFTADTFLKVKFAPGTGWSQSYGIHPTRKLLYGLPMFDPRSKDFEVEPYRSGAEASRRWMLERGFWSSHESMATSADFAADIWISYLCTPEPPPCPPPAEGEDGWQCHSYRKGENLDWCASVGTVGCVSYALQNFSSEMTSCGQCDCCWRPVIQIPTAEPQTCCILFNDLLLNYTITPDLSRCRAAEVQLAPSWVLTSSSIYEGQTPGRCEDSSAAGSEQEVREVVEDEHDVACASTENDSWITVVATVGWAFLWVVLLLCHSWSRLYLSVVREASPERCRPQARNESHVVVPEEPKRHVLLASIEHHVPERHINAFTGETGAFLQDFIQEHPAGSLSLVHPMLNMDYGHLELYSELAVVVDGKIQTVEVFFLDSQDPIEHDVRWYFLRHELFSDRTQESLFPQPMSKIRALRFYSLWNQALAMLLEALKPDVYHCLDSHQALAPLYMEKQIPMVLLLRDPWTMVSVDSDFIGDRFWKTVSQMRRMSLVFNLKIHTIRRYCLFEGRFNLMSAGVRYISETQRGRGLCVLSVPTARQLRREHRLLQWRPLEALEHPGGRDPDEAEVLDLDALKRQKDQARRALQQHAGLAEADAKVLLFVGPWAHHAGRKESRGRARPQDELIEKLEEDPDQELLKVPEVRVAFQPFCHSYSDELLQAAEEASEPELQEILRKFQDPNVCDDTGETALMKVVNATALVVRPGDITGDIMACLELLLSARAEVNQCCKEGRSALHLAASMSLAKIVKLLLRSGADANLKAMDGTCAIHLAAQYGSLEVVQLLDASSSEDPLSAVQKMCTDTWTIPADAIRSQMLDHLRLSRRTCPFGRFDSPVANRCVELLAEVVPQILSRHEQAQVILCGLCSDLSGVMAQDALCRVMPSFRGRLCFLSERYLLPEELRGGVDFLLAPFLSEPVGHTDVELGVPTIGCAAGALGRTPGVYFHQQNSLAPEMLKSGFFGALDFALNMPDEDYWNLAEAAHHARSFQAEQWRPDLSQVYDEVQRVFQGRRSDDQEPFDDRLWNNAASQEDLQSAIAPRRSSSLRPVSSTADLAHQMQVLDIDDDAEFLTQPVSESRAQEIMKAVAESLPYFSDHMDAGDLQRDISQARQRLQERNHMTRGLMKPFLRGLCLRIHLVMAICYVTSSVGELLLQTIEVEGEGRAPFGELWLAFYGGASLGGLFWLALSYGIPPNLLMTASQALSLMAFLLLPMLPEHLYEADWSYLSYAAMSGVQSSSKLLFILWNFNEENEHGFQVAIWRLALLEALRRSVSWLALVATYAGKLWIYKQVLFVVSFTSLVLLFKAPYCYATHVLPSTSGALGPSVWFLLLSEICNSLGSYGQDVRNWLALNGWTGEEIQLMILVVIGALPLLLHPSFSWLRRQQVWGPWPLRDFACLLPSGTLLRSVAIFESRGQSRSHTFVAALLFSVLVDAARYAAIASSLMTVMGSRWNALKGCYLASSLIAMAAAMSPWLLQCITEKLGLVSLEDGDADLLELGRSTFWATAPLALLGYVFQASTVFFFEKEVLTFKGPGCWSDGSKAPGLRWLWVAQVRQHMRAAKAKLGQLQERLQAEELDLDQVQAVIEESFAANLPSLLISPKGVGKQIWDTPKNEVRPMQEPEEEEDLPVADEHKGVFSPRDESSPVMNEDKANWEPRGLPAKDALASKSVVSFKTELPPSVEESQEDKDATTTVSIPSFDVTPMAPHDVPPQDEGGGGIDPSAEAEDSDSASSVPAERSSSELQEDSGKGLKLEEEVPSEVLSQEPELASVASLEEEQRSTSLVEEEPETEQTPGVREP</sequence>
<feature type="transmembrane region" description="Helical" evidence="6">
    <location>
        <begin position="1418"/>
        <end position="1439"/>
    </location>
</feature>
<feature type="compositionally biased region" description="Basic and acidic residues" evidence="5">
    <location>
        <begin position="1878"/>
        <end position="1887"/>
    </location>
</feature>
<keyword evidence="2" id="KW-0808">Transferase</keyword>
<feature type="compositionally biased region" description="Acidic residues" evidence="5">
    <location>
        <begin position="1752"/>
        <end position="1761"/>
    </location>
</feature>
<evidence type="ECO:0000313" key="9">
    <source>
        <dbReference type="Proteomes" id="UP001642484"/>
    </source>
</evidence>
<evidence type="ECO:0000256" key="6">
    <source>
        <dbReference type="SAM" id="Phobius"/>
    </source>
</evidence>
<feature type="transmembrane region" description="Helical" evidence="6">
    <location>
        <begin position="1300"/>
        <end position="1318"/>
    </location>
</feature>
<dbReference type="Pfam" id="PF08323">
    <property type="entry name" value="Glyco_transf_5"/>
    <property type="match status" value="1"/>
</dbReference>
<evidence type="ECO:0000256" key="5">
    <source>
        <dbReference type="SAM" id="MobiDB-lite"/>
    </source>
</evidence>
<evidence type="ECO:0000259" key="7">
    <source>
        <dbReference type="Pfam" id="PF08323"/>
    </source>
</evidence>
<dbReference type="PANTHER" id="PTHR47182">
    <property type="entry name" value="CELL WALL ALPHA-1,3-GLUCAN SYNTHASE AGS1-RELATED"/>
    <property type="match status" value="1"/>
</dbReference>
<organism evidence="8 9">
    <name type="scientific">Durusdinium trenchii</name>
    <dbReference type="NCBI Taxonomy" id="1381693"/>
    <lineage>
        <taxon>Eukaryota</taxon>
        <taxon>Sar</taxon>
        <taxon>Alveolata</taxon>
        <taxon>Dinophyceae</taxon>
        <taxon>Suessiales</taxon>
        <taxon>Symbiodiniaceae</taxon>
        <taxon>Durusdinium</taxon>
    </lineage>
</organism>
<accession>A0ABP0NF24</accession>
<evidence type="ECO:0000313" key="8">
    <source>
        <dbReference type="EMBL" id="CAK9062013.1"/>
    </source>
</evidence>
<gene>
    <name evidence="8" type="ORF">CCMP2556_LOCUS30498</name>
</gene>
<evidence type="ECO:0000256" key="4">
    <source>
        <dbReference type="SAM" id="Coils"/>
    </source>
</evidence>
<dbReference type="InterPro" id="IPR002110">
    <property type="entry name" value="Ankyrin_rpt"/>
</dbReference>
<dbReference type="InterPro" id="IPR058655">
    <property type="entry name" value="Mok11-14/Ags1-like"/>
</dbReference>
<keyword evidence="6" id="KW-0472">Membrane</keyword>
<comment type="caution">
    <text evidence="8">The sequence shown here is derived from an EMBL/GenBank/DDBJ whole genome shotgun (WGS) entry which is preliminary data.</text>
</comment>
<dbReference type="Gene3D" id="3.40.50.2000">
    <property type="entry name" value="Glycogen Phosphorylase B"/>
    <property type="match status" value="1"/>
</dbReference>
<feature type="region of interest" description="Disordered" evidence="5">
    <location>
        <begin position="1740"/>
        <end position="1793"/>
    </location>
</feature>
<dbReference type="SMART" id="SM00248">
    <property type="entry name" value="ANK"/>
    <property type="match status" value="3"/>
</dbReference>
<keyword evidence="3" id="KW-0040">ANK repeat</keyword>
<feature type="compositionally biased region" description="Low complexity" evidence="5">
    <location>
        <begin position="1862"/>
        <end position="1874"/>
    </location>
</feature>
<feature type="compositionally biased region" description="Basic and acidic residues" evidence="5">
    <location>
        <begin position="1762"/>
        <end position="1786"/>
    </location>
</feature>
<feature type="region of interest" description="Disordered" evidence="5">
    <location>
        <begin position="1807"/>
        <end position="1931"/>
    </location>
</feature>
<dbReference type="PROSITE" id="PS50297">
    <property type="entry name" value="ANK_REP_REGION"/>
    <property type="match status" value="2"/>
</dbReference>
<evidence type="ECO:0000256" key="3">
    <source>
        <dbReference type="PROSITE-ProRule" id="PRU00023"/>
    </source>
</evidence>
<feature type="coiled-coil region" evidence="4">
    <location>
        <begin position="1682"/>
        <end position="1716"/>
    </location>
</feature>
<dbReference type="SUPFAM" id="SSF48403">
    <property type="entry name" value="Ankyrin repeat"/>
    <property type="match status" value="1"/>
</dbReference>
<feature type="domain" description="Starch synthase catalytic" evidence="7">
    <location>
        <begin position="494"/>
        <end position="652"/>
    </location>
</feature>
<feature type="repeat" description="ANK" evidence="3">
    <location>
        <begin position="896"/>
        <end position="916"/>
    </location>
</feature>
<feature type="repeat" description="ANK" evidence="3">
    <location>
        <begin position="863"/>
        <end position="895"/>
    </location>
</feature>
<name>A0ABP0NF24_9DINO</name>